<evidence type="ECO:0000259" key="6">
    <source>
        <dbReference type="Pfam" id="PF03865"/>
    </source>
</evidence>
<protein>
    <recommendedName>
        <fullName evidence="10">Hemolysin activation/secretion protein</fullName>
    </recommendedName>
</protein>
<keyword evidence="2" id="KW-0812">Transmembrane</keyword>
<keyword evidence="5" id="KW-0732">Signal</keyword>
<dbReference type="Pfam" id="PF03865">
    <property type="entry name" value="ShlB"/>
    <property type="match status" value="1"/>
</dbReference>
<accession>A0ABN6F6R8</accession>
<dbReference type="InterPro" id="IPR013686">
    <property type="entry name" value="Polypept-transport_assoc_ShlB"/>
</dbReference>
<gene>
    <name evidence="8" type="ORF">DSLASN_33300</name>
</gene>
<dbReference type="Gene3D" id="3.10.20.310">
    <property type="entry name" value="membrane protein fhac"/>
    <property type="match status" value="1"/>
</dbReference>
<organism evidence="8 9">
    <name type="scientific">Desulfoluna limicola</name>
    <dbReference type="NCBI Taxonomy" id="2810562"/>
    <lineage>
        <taxon>Bacteria</taxon>
        <taxon>Pseudomonadati</taxon>
        <taxon>Thermodesulfobacteriota</taxon>
        <taxon>Desulfobacteria</taxon>
        <taxon>Desulfobacterales</taxon>
        <taxon>Desulfolunaceae</taxon>
        <taxon>Desulfoluna</taxon>
    </lineage>
</organism>
<evidence type="ECO:0000256" key="3">
    <source>
        <dbReference type="ARBA" id="ARBA00023237"/>
    </source>
</evidence>
<proteinExistence type="predicted"/>
<keyword evidence="1" id="KW-1134">Transmembrane beta strand</keyword>
<evidence type="ECO:0000256" key="4">
    <source>
        <dbReference type="SAM" id="MobiDB-lite"/>
    </source>
</evidence>
<evidence type="ECO:0000313" key="9">
    <source>
        <dbReference type="Proteomes" id="UP001320148"/>
    </source>
</evidence>
<dbReference type="PANTHER" id="PTHR34597">
    <property type="entry name" value="SLR1661 PROTEIN"/>
    <property type="match status" value="1"/>
</dbReference>
<dbReference type="Gene3D" id="2.40.160.50">
    <property type="entry name" value="membrane protein fhac: a member of the omp85/tpsb transporter family"/>
    <property type="match status" value="1"/>
</dbReference>
<evidence type="ECO:0008006" key="10">
    <source>
        <dbReference type="Google" id="ProtNLM"/>
    </source>
</evidence>
<dbReference type="Proteomes" id="UP001320148">
    <property type="component" value="Chromosome"/>
</dbReference>
<feature type="region of interest" description="Disordered" evidence="4">
    <location>
        <begin position="51"/>
        <end position="77"/>
    </location>
</feature>
<feature type="signal peptide" evidence="5">
    <location>
        <begin position="1"/>
        <end position="22"/>
    </location>
</feature>
<name>A0ABN6F6R8_9BACT</name>
<feature type="domain" description="Polypeptide-transport-associated ShlB-type" evidence="7">
    <location>
        <begin position="80"/>
        <end position="154"/>
    </location>
</feature>
<dbReference type="PANTHER" id="PTHR34597:SF1">
    <property type="entry name" value="HEME_HEMOPEXIN TRANSPORTER PROTEIN HUXB"/>
    <property type="match status" value="1"/>
</dbReference>
<evidence type="ECO:0000256" key="2">
    <source>
        <dbReference type="ARBA" id="ARBA00022692"/>
    </source>
</evidence>
<feature type="chain" id="PRO_5047319573" description="Hemolysin activation/secretion protein" evidence="5">
    <location>
        <begin position="23"/>
        <end position="557"/>
    </location>
</feature>
<keyword evidence="9" id="KW-1185">Reference proteome</keyword>
<dbReference type="Pfam" id="PF08479">
    <property type="entry name" value="POTRA_2"/>
    <property type="match status" value="1"/>
</dbReference>
<reference evidence="8 9" key="1">
    <citation type="submission" date="2021-02" db="EMBL/GenBank/DDBJ databases">
        <title>Complete genome of Desulfoluna sp. strain ASN36.</title>
        <authorList>
            <person name="Takahashi A."/>
            <person name="Kojima H."/>
            <person name="Fukui M."/>
        </authorList>
    </citation>
    <scope>NUCLEOTIDE SEQUENCE [LARGE SCALE GENOMIC DNA]</scope>
    <source>
        <strain evidence="8 9">ASN36</strain>
    </source>
</reference>
<dbReference type="RefSeq" id="WP_236889099.1">
    <property type="nucleotide sequence ID" value="NZ_AP024488.1"/>
</dbReference>
<evidence type="ECO:0000259" key="7">
    <source>
        <dbReference type="Pfam" id="PF08479"/>
    </source>
</evidence>
<keyword evidence="1" id="KW-0472">Membrane</keyword>
<evidence type="ECO:0000313" key="8">
    <source>
        <dbReference type="EMBL" id="BCS97698.1"/>
    </source>
</evidence>
<evidence type="ECO:0000256" key="1">
    <source>
        <dbReference type="ARBA" id="ARBA00022452"/>
    </source>
</evidence>
<sequence>MKRFFAAGMMAAVLALGATASAASPPSRADVDQNSKAIQDYYRIEKRLKDAARAKDEPAPVVAPEEGERPQRQGGGRTLKVSKIVTGASEILTPDEIKSVIGPLEGRVISINELLDAVARLNELYKEKGFLTARALLPPQTVEKGVVTLKLVEGRIGAIRIDGSRHMNDGYLERSLTLKSGDLVRVDQLETDLRLFMAANNTPLVSEMVPGEDFGTTDLLIHVKEPKRLEARLTADNLGRENTGKGRGGMQVSARNLLGVADVANLEWNQSKGSRNLHMEYGVPFNHRGTRMSLLYDQGDVEIKEGEFRDLNLEGDSRTIGVSFSHILWARSRSQMTVFTGAQLKESESESNGFSLYTSRVHDYNGGLDWQRFDGTGLWLTHQEVTRGFSLNGTRENFWTLKGHVIRYQQLPLDTTLLLKGIYQLSDTDMLPSTDQFQLGGMTTVRGYEEGLLVGDQGYLAIAEVEFPLPLEESFLGRPLRDQIRGLVFIDHGGAFPFKGNGEGYNANDYLTSFGAGLRMALGERFSGRLIAGIPVGYQEGNRHDVRFHFTLQADLL</sequence>
<feature type="domain" description="Haemolysin activator HlyB C-terminal" evidence="6">
    <location>
        <begin position="215"/>
        <end position="519"/>
    </location>
</feature>
<evidence type="ECO:0000256" key="5">
    <source>
        <dbReference type="SAM" id="SignalP"/>
    </source>
</evidence>
<dbReference type="InterPro" id="IPR005565">
    <property type="entry name" value="Hemolysn_activator_HlyB_C"/>
</dbReference>
<keyword evidence="3" id="KW-0998">Cell outer membrane</keyword>
<dbReference type="EMBL" id="AP024488">
    <property type="protein sequence ID" value="BCS97698.1"/>
    <property type="molecule type" value="Genomic_DNA"/>
</dbReference>
<dbReference type="InterPro" id="IPR051544">
    <property type="entry name" value="TPS_OM_transporter"/>
</dbReference>